<feature type="compositionally biased region" description="Pro residues" evidence="1">
    <location>
        <begin position="56"/>
        <end position="69"/>
    </location>
</feature>
<feature type="region of interest" description="Disordered" evidence="1">
    <location>
        <begin position="38"/>
        <end position="105"/>
    </location>
</feature>
<evidence type="ECO:0000256" key="1">
    <source>
        <dbReference type="SAM" id="MobiDB-lite"/>
    </source>
</evidence>
<proteinExistence type="predicted"/>
<reference evidence="3" key="1">
    <citation type="submission" date="2018-01" db="EMBL/GenBank/DDBJ databases">
        <title>An insight into the sialome of Amazonian anophelines.</title>
        <authorList>
            <person name="Ribeiro J.M."/>
            <person name="Scarpassa V."/>
            <person name="Calvo E."/>
        </authorList>
    </citation>
    <scope>NUCLEOTIDE SEQUENCE</scope>
    <source>
        <tissue evidence="3">Salivary glands</tissue>
    </source>
</reference>
<accession>A0A2M4B4M5</accession>
<dbReference type="EMBL" id="GGFK01014665">
    <property type="protein sequence ID" value="MBW47986.1"/>
    <property type="molecule type" value="Transcribed_RNA"/>
</dbReference>
<feature type="signal peptide" evidence="2">
    <location>
        <begin position="1"/>
        <end position="21"/>
    </location>
</feature>
<dbReference type="AlphaFoldDB" id="A0A2M4B4M5"/>
<sequence length="236" mass="24005">MAPQPKLPLLLLLLPPLLGVAEPLFAADDDDDIFSSGMKSFFGRPGPRRRAAADGLPPPSPNRTPPPEPTAGAAGDDELMPTPIEGDGEEEDGDDEVDEEVDDRPVLPVPLEVFVTLATVVVVADEPRTTVLIVSFCVLGFSCTLLVVDRAAEESVASRTTTGGGGTAAAADVAVPDATGAASSRFAPSAPASDSSIGDDWHEIGVVDGSRMASGDGDVGVDVVVGGGYNGVACAR</sequence>
<feature type="compositionally biased region" description="Acidic residues" evidence="1">
    <location>
        <begin position="86"/>
        <end position="102"/>
    </location>
</feature>
<keyword evidence="2" id="KW-0732">Signal</keyword>
<organism evidence="3">
    <name type="scientific">Anopheles triannulatus</name>
    <dbReference type="NCBI Taxonomy" id="58253"/>
    <lineage>
        <taxon>Eukaryota</taxon>
        <taxon>Metazoa</taxon>
        <taxon>Ecdysozoa</taxon>
        <taxon>Arthropoda</taxon>
        <taxon>Hexapoda</taxon>
        <taxon>Insecta</taxon>
        <taxon>Pterygota</taxon>
        <taxon>Neoptera</taxon>
        <taxon>Endopterygota</taxon>
        <taxon>Diptera</taxon>
        <taxon>Nematocera</taxon>
        <taxon>Culicoidea</taxon>
        <taxon>Culicidae</taxon>
        <taxon>Anophelinae</taxon>
        <taxon>Anopheles</taxon>
    </lineage>
</organism>
<evidence type="ECO:0000256" key="2">
    <source>
        <dbReference type="SAM" id="SignalP"/>
    </source>
</evidence>
<evidence type="ECO:0000313" key="3">
    <source>
        <dbReference type="EMBL" id="MBW47986.1"/>
    </source>
</evidence>
<feature type="chain" id="PRO_5014915062" evidence="2">
    <location>
        <begin position="22"/>
        <end position="236"/>
    </location>
</feature>
<protein>
    <submittedName>
        <fullName evidence="3">Putative secreted protein</fullName>
    </submittedName>
</protein>
<name>A0A2M4B4M5_9DIPT</name>